<evidence type="ECO:0000256" key="4">
    <source>
        <dbReference type="ARBA" id="ARBA00022723"/>
    </source>
</evidence>
<gene>
    <name evidence="11" type="ORF">OXX778_LOCUS646</name>
</gene>
<evidence type="ECO:0000256" key="2">
    <source>
        <dbReference type="ARBA" id="ARBA00005988"/>
    </source>
</evidence>
<evidence type="ECO:0000256" key="1">
    <source>
        <dbReference type="ARBA" id="ARBA00001947"/>
    </source>
</evidence>
<dbReference type="InterPro" id="IPR008969">
    <property type="entry name" value="CarboxyPept-like_regulatory"/>
</dbReference>
<comment type="cofactor">
    <cofactor evidence="1">
        <name>Zn(2+)</name>
        <dbReference type="ChEBI" id="CHEBI:29105"/>
    </cofactor>
</comment>
<organism evidence="11 12">
    <name type="scientific">Brachionus calyciflorus</name>
    <dbReference type="NCBI Taxonomy" id="104777"/>
    <lineage>
        <taxon>Eukaryota</taxon>
        <taxon>Metazoa</taxon>
        <taxon>Spiralia</taxon>
        <taxon>Gnathifera</taxon>
        <taxon>Rotifera</taxon>
        <taxon>Eurotatoria</taxon>
        <taxon>Monogononta</taxon>
        <taxon>Pseudotrocha</taxon>
        <taxon>Ploima</taxon>
        <taxon>Brachionidae</taxon>
        <taxon>Brachionus</taxon>
    </lineage>
</organism>
<dbReference type="InterPro" id="IPR057246">
    <property type="entry name" value="CARBOXYPEPT_ZN_1"/>
</dbReference>
<accession>A0A813M4V6</accession>
<protein>
    <recommendedName>
        <fullName evidence="10">Peptidase M14 domain-containing protein</fullName>
    </recommendedName>
</protein>
<keyword evidence="4" id="KW-0479">Metal-binding</keyword>
<dbReference type="GO" id="GO:0005615">
    <property type="term" value="C:extracellular space"/>
    <property type="evidence" value="ECO:0007669"/>
    <property type="project" value="TreeGrafter"/>
</dbReference>
<dbReference type="GO" id="GO:0006518">
    <property type="term" value="P:peptide metabolic process"/>
    <property type="evidence" value="ECO:0007669"/>
    <property type="project" value="TreeGrafter"/>
</dbReference>
<reference evidence="11" key="1">
    <citation type="submission" date="2021-02" db="EMBL/GenBank/DDBJ databases">
        <authorList>
            <person name="Nowell W R."/>
        </authorList>
    </citation>
    <scope>NUCLEOTIDE SEQUENCE</scope>
    <source>
        <strain evidence="11">Ploen Becks lab</strain>
    </source>
</reference>
<dbReference type="SMART" id="SM00631">
    <property type="entry name" value="Zn_pept"/>
    <property type="match status" value="1"/>
</dbReference>
<feature type="signal peptide" evidence="9">
    <location>
        <begin position="1"/>
        <end position="19"/>
    </location>
</feature>
<keyword evidence="7" id="KW-0325">Glycoprotein</keyword>
<feature type="domain" description="Peptidase M14" evidence="10">
    <location>
        <begin position="36"/>
        <end position="382"/>
    </location>
</feature>
<proteinExistence type="inferred from homology"/>
<keyword evidence="6" id="KW-0862">Zinc</keyword>
<dbReference type="Gene3D" id="3.40.630.10">
    <property type="entry name" value="Zn peptidases"/>
    <property type="match status" value="1"/>
</dbReference>
<dbReference type="PANTHER" id="PTHR11532">
    <property type="entry name" value="PROTEASE M14 CARBOXYPEPTIDASE"/>
    <property type="match status" value="1"/>
</dbReference>
<evidence type="ECO:0000256" key="5">
    <source>
        <dbReference type="ARBA" id="ARBA00022801"/>
    </source>
</evidence>
<dbReference type="InterPro" id="IPR000834">
    <property type="entry name" value="Peptidase_M14"/>
</dbReference>
<dbReference type="Pfam" id="PF00246">
    <property type="entry name" value="Peptidase_M14"/>
    <property type="match status" value="1"/>
</dbReference>
<dbReference type="PROSITE" id="PS52035">
    <property type="entry name" value="PEPTIDASE_M14"/>
    <property type="match status" value="1"/>
</dbReference>
<keyword evidence="3" id="KW-0645">Protease</keyword>
<evidence type="ECO:0000256" key="7">
    <source>
        <dbReference type="ARBA" id="ARBA00023180"/>
    </source>
</evidence>
<comment type="caution">
    <text evidence="11">The sequence shown here is derived from an EMBL/GenBank/DDBJ whole genome shotgun (WGS) entry which is preliminary data.</text>
</comment>
<dbReference type="PROSITE" id="PS00132">
    <property type="entry name" value="CARBOXYPEPT_ZN_1"/>
    <property type="match status" value="1"/>
</dbReference>
<dbReference type="SUPFAM" id="SSF49464">
    <property type="entry name" value="Carboxypeptidase regulatory domain-like"/>
    <property type="match status" value="1"/>
</dbReference>
<name>A0A813M4V6_9BILA</name>
<dbReference type="GO" id="GO:0016485">
    <property type="term" value="P:protein processing"/>
    <property type="evidence" value="ECO:0007669"/>
    <property type="project" value="TreeGrafter"/>
</dbReference>
<dbReference type="InterPro" id="IPR057247">
    <property type="entry name" value="CARBOXYPEPT_ZN_2"/>
</dbReference>
<dbReference type="EMBL" id="CAJNOC010000035">
    <property type="protein sequence ID" value="CAF0708657.1"/>
    <property type="molecule type" value="Genomic_DNA"/>
</dbReference>
<dbReference type="AlphaFoldDB" id="A0A813M4V6"/>
<evidence type="ECO:0000256" key="9">
    <source>
        <dbReference type="SAM" id="SignalP"/>
    </source>
</evidence>
<evidence type="ECO:0000256" key="3">
    <source>
        <dbReference type="ARBA" id="ARBA00022645"/>
    </source>
</evidence>
<feature type="chain" id="PRO_5032831697" description="Peptidase M14 domain-containing protein" evidence="9">
    <location>
        <begin position="20"/>
        <end position="495"/>
    </location>
</feature>
<evidence type="ECO:0000313" key="12">
    <source>
        <dbReference type="Proteomes" id="UP000663879"/>
    </source>
</evidence>
<dbReference type="CDD" id="cd11308">
    <property type="entry name" value="Peptidase_M14NE-CP-C_like"/>
    <property type="match status" value="1"/>
</dbReference>
<dbReference type="Proteomes" id="UP000663879">
    <property type="component" value="Unassembled WGS sequence"/>
</dbReference>
<keyword evidence="3" id="KW-0121">Carboxypeptidase</keyword>
<keyword evidence="9" id="KW-0732">Signal</keyword>
<dbReference type="GO" id="GO:0004181">
    <property type="term" value="F:metallocarboxypeptidase activity"/>
    <property type="evidence" value="ECO:0007669"/>
    <property type="project" value="InterPro"/>
</dbReference>
<keyword evidence="5" id="KW-0378">Hydrolase</keyword>
<evidence type="ECO:0000256" key="8">
    <source>
        <dbReference type="PROSITE-ProRule" id="PRU01379"/>
    </source>
</evidence>
<sequence length="495" mass="57176">MNRKLYLLGLVLINALVIAHSSSSPILSKDATLLDNHHTNEEIFEIMYKINEKCPHITHIYDLGRKSANNTALKVIVFSDNAQIHEPMEPEFKYVGNMHGNEVIGRELLIELAQQLCDLYLDNNEDVVKLVDSTRIHLIPTMNPDGWNLAALNEFKMWEKKEPSKFKTLHEMLREVGTTDWLYGRTNLNQVDLNRNFPDLDAYEYKYVKENKNRFDHLLAESSYEINQKHFDCNFKQFQNETLAVASWIVNNPFVLSANFHGGDLVVNYPYDDSNNHETKYSATPDDEFFTEIASFYADLHANMTKKNRKKCDMVADDFKNGITNGANWYPVCGGMQDFNYLSSNCFELTIELGCDKFPAGKYLKQYWKDNMHALYEFIWKAHSGIKGYVLDSNDQPVSGARISVEKFYPEIGDYVLIKHHITTNEDGEYWRLLTDGIYKISAIAPDNSVSGKAVVEVISEPREEAMRVDLKLVDDSSRAKRRLLKNLERLFREQ</sequence>
<dbReference type="GO" id="GO:0008270">
    <property type="term" value="F:zinc ion binding"/>
    <property type="evidence" value="ECO:0007669"/>
    <property type="project" value="InterPro"/>
</dbReference>
<dbReference type="CDD" id="cd03858">
    <property type="entry name" value="M14_CP_N-E_like"/>
    <property type="match status" value="1"/>
</dbReference>
<evidence type="ECO:0000256" key="6">
    <source>
        <dbReference type="ARBA" id="ARBA00022833"/>
    </source>
</evidence>
<dbReference type="Gene3D" id="2.60.40.1120">
    <property type="entry name" value="Carboxypeptidase-like, regulatory domain"/>
    <property type="match status" value="1"/>
</dbReference>
<evidence type="ECO:0000259" key="10">
    <source>
        <dbReference type="PROSITE" id="PS52035"/>
    </source>
</evidence>
<dbReference type="PROSITE" id="PS00133">
    <property type="entry name" value="CARBOXYPEPT_ZN_2"/>
    <property type="match status" value="1"/>
</dbReference>
<keyword evidence="12" id="KW-1185">Reference proteome</keyword>
<dbReference type="PANTHER" id="PTHR11532:SF62">
    <property type="entry name" value="CARBOXYPEPTIDASE D"/>
    <property type="match status" value="1"/>
</dbReference>
<dbReference type="SUPFAM" id="SSF53187">
    <property type="entry name" value="Zn-dependent exopeptidases"/>
    <property type="match status" value="1"/>
</dbReference>
<dbReference type="PRINTS" id="PR00765">
    <property type="entry name" value="CRBOXYPTASEA"/>
</dbReference>
<comment type="similarity">
    <text evidence="2 8">Belongs to the peptidase M14 family.</text>
</comment>
<dbReference type="OrthoDB" id="10249045at2759"/>
<evidence type="ECO:0000313" key="11">
    <source>
        <dbReference type="EMBL" id="CAF0708657.1"/>
    </source>
</evidence>
<dbReference type="InterPro" id="IPR050753">
    <property type="entry name" value="Peptidase_M14_domain"/>
</dbReference>
<feature type="active site" description="Proton donor/acceptor" evidence="8">
    <location>
        <position position="352"/>
    </location>
</feature>